<dbReference type="RefSeq" id="WP_095914329.1">
    <property type="nucleotide sequence ID" value="NZ_CAUQLL010000008.1"/>
</dbReference>
<dbReference type="EMBL" id="CP022384">
    <property type="protein sequence ID" value="ATA82300.1"/>
    <property type="molecule type" value="Genomic_DNA"/>
</dbReference>
<dbReference type="Proteomes" id="UP000217276">
    <property type="component" value="Chromosome"/>
</dbReference>
<evidence type="ECO:0000313" key="3">
    <source>
        <dbReference type="Proteomes" id="UP000217276"/>
    </source>
</evidence>
<name>A0A250FAZ3_9FLAO</name>
<sequence>MKRIILFATIALLQMVAVAQTVVVPNKFAFLKSDNEYQLNILTKFLIEKQGFKAYMENEVPAELLNTPCNLLKADVKNESNMMTSKLRLVLTDCANKEVFSSEVGKSREKEYKKSYQEALRNALAGNALATFKKQYQQPQQPQASQPSQSLVETPEEDSIYQLNAKKVGDLYELRWRDNDELFLKARKTITPDLYIAYEVANHKFAIVQKDGSTFYRITLYTEIEGKELVVFAAIKFIE</sequence>
<evidence type="ECO:0000256" key="1">
    <source>
        <dbReference type="SAM" id="SignalP"/>
    </source>
</evidence>
<feature type="signal peptide" evidence="1">
    <location>
        <begin position="1"/>
        <end position="19"/>
    </location>
</feature>
<dbReference type="KEGG" id="clk:CGC53_08060"/>
<accession>A0A250FAZ3</accession>
<dbReference type="AlphaFoldDB" id="A0A250FAZ3"/>
<reference evidence="3" key="1">
    <citation type="submission" date="2017-06" db="EMBL/GenBank/DDBJ databases">
        <title>Capnocytophaga spp. assemblies.</title>
        <authorList>
            <person name="Gulvik C.A."/>
        </authorList>
    </citation>
    <scope>NUCLEOTIDE SEQUENCE [LARGE SCALE GENOMIC DNA]</scope>
    <source>
        <strain evidence="3">H6253</strain>
    </source>
</reference>
<feature type="chain" id="PRO_5013395303" evidence="1">
    <location>
        <begin position="20"/>
        <end position="239"/>
    </location>
</feature>
<proteinExistence type="predicted"/>
<gene>
    <name evidence="2" type="ORF">CGC53_08060</name>
</gene>
<keyword evidence="1" id="KW-0732">Signal</keyword>
<organism evidence="2 3">
    <name type="scientific">Capnocytophaga leadbetteri</name>
    <dbReference type="NCBI Taxonomy" id="327575"/>
    <lineage>
        <taxon>Bacteria</taxon>
        <taxon>Pseudomonadati</taxon>
        <taxon>Bacteroidota</taxon>
        <taxon>Flavobacteriia</taxon>
        <taxon>Flavobacteriales</taxon>
        <taxon>Flavobacteriaceae</taxon>
        <taxon>Capnocytophaga</taxon>
    </lineage>
</organism>
<protein>
    <submittedName>
        <fullName evidence="2">Uncharacterized protein</fullName>
    </submittedName>
</protein>
<evidence type="ECO:0000313" key="2">
    <source>
        <dbReference type="EMBL" id="ATA82300.1"/>
    </source>
</evidence>
<keyword evidence="3" id="KW-1185">Reference proteome</keyword>